<dbReference type="Proteomes" id="UP000189580">
    <property type="component" value="Chromosome b"/>
</dbReference>
<dbReference type="Gene3D" id="3.30.70.330">
    <property type="match status" value="1"/>
</dbReference>
<dbReference type="OrthoDB" id="167718at2759"/>
<evidence type="ECO:0000256" key="1">
    <source>
        <dbReference type="ARBA" id="ARBA00022884"/>
    </source>
</evidence>
<protein>
    <submittedName>
        <fullName evidence="5">Nop6p</fullName>
    </submittedName>
</protein>
<dbReference type="SUPFAM" id="SSF54928">
    <property type="entry name" value="RNA-binding domain, RBD"/>
    <property type="match status" value="1"/>
</dbReference>
<dbReference type="InterPro" id="IPR035979">
    <property type="entry name" value="RBD_domain_sf"/>
</dbReference>
<evidence type="ECO:0000256" key="2">
    <source>
        <dbReference type="PROSITE-ProRule" id="PRU00176"/>
    </source>
</evidence>
<dbReference type="GeneID" id="30034564"/>
<feature type="compositionally biased region" description="Basic residues" evidence="3">
    <location>
        <begin position="99"/>
        <end position="111"/>
    </location>
</feature>
<evidence type="ECO:0000259" key="4">
    <source>
        <dbReference type="PROSITE" id="PS50102"/>
    </source>
</evidence>
<dbReference type="PROSITE" id="PS50102">
    <property type="entry name" value="RRM"/>
    <property type="match status" value="1"/>
</dbReference>
<dbReference type="PANTHER" id="PTHR23236:SF51">
    <property type="entry name" value="NUCLEOLAR PROTEIN 6"/>
    <property type="match status" value="1"/>
</dbReference>
<dbReference type="RefSeq" id="XP_018737488.1">
    <property type="nucleotide sequence ID" value="XM_018879586.1"/>
</dbReference>
<feature type="region of interest" description="Disordered" evidence="3">
    <location>
        <begin position="21"/>
        <end position="126"/>
    </location>
</feature>
<evidence type="ECO:0000256" key="3">
    <source>
        <dbReference type="SAM" id="MobiDB-lite"/>
    </source>
</evidence>
<dbReference type="PANTHER" id="PTHR23236">
    <property type="entry name" value="EUKARYOTIC TRANSLATION INITIATION FACTOR 4B/4H"/>
    <property type="match status" value="1"/>
</dbReference>
<proteinExistence type="predicted"/>
<evidence type="ECO:0000313" key="5">
    <source>
        <dbReference type="EMBL" id="ANB15011.1"/>
    </source>
</evidence>
<accession>A0A167F9V2</accession>
<dbReference type="EMBL" id="CP014503">
    <property type="protein sequence ID" value="ANB15011.1"/>
    <property type="molecule type" value="Genomic_DNA"/>
</dbReference>
<sequence>MSEPEKKLTKKQLKALEFKKKKDGLEESTIKKEKKDNVDEVYAPISATELKKADGSTDKAEKKKRKREAEETESSGDKDKSSSKSSKSKDKKDDSESKKIKKAKKAKKSKKTKTESGEGEEATEASKPANRYIVFIGNLPYDCNADELTQHIKASAPAAVRLRKGFAFVEFNGSDATTKLNVALRLHHTVFKNRKINVELTAGGGGNTAARRQKIQEKNEKLREEHAQRIAQEAKAAAAKKKVSGEADAPSGPAPSIHPSRLRLME</sequence>
<dbReference type="Pfam" id="PF00076">
    <property type="entry name" value="RRM_1"/>
    <property type="match status" value="1"/>
</dbReference>
<feature type="compositionally biased region" description="Basic and acidic residues" evidence="3">
    <location>
        <begin position="75"/>
        <end position="98"/>
    </location>
</feature>
<keyword evidence="1 2" id="KW-0694">RNA-binding</keyword>
<name>A0A167F9V2_9ASCO</name>
<dbReference type="GO" id="GO:0019843">
    <property type="term" value="F:rRNA binding"/>
    <property type="evidence" value="ECO:0007669"/>
    <property type="project" value="TreeGrafter"/>
</dbReference>
<dbReference type="InterPro" id="IPR012677">
    <property type="entry name" value="Nucleotide-bd_a/b_plait_sf"/>
</dbReference>
<organism evidence="5 6">
    <name type="scientific">Sugiyamaella lignohabitans</name>
    <dbReference type="NCBI Taxonomy" id="796027"/>
    <lineage>
        <taxon>Eukaryota</taxon>
        <taxon>Fungi</taxon>
        <taxon>Dikarya</taxon>
        <taxon>Ascomycota</taxon>
        <taxon>Saccharomycotina</taxon>
        <taxon>Dipodascomycetes</taxon>
        <taxon>Dipodascales</taxon>
        <taxon>Trichomonascaceae</taxon>
        <taxon>Sugiyamaella</taxon>
    </lineage>
</organism>
<evidence type="ECO:0000313" key="6">
    <source>
        <dbReference type="Proteomes" id="UP000189580"/>
    </source>
</evidence>
<dbReference type="GO" id="GO:0042274">
    <property type="term" value="P:ribosomal small subunit biogenesis"/>
    <property type="evidence" value="ECO:0007669"/>
    <property type="project" value="TreeGrafter"/>
</dbReference>
<feature type="region of interest" description="Disordered" evidence="3">
    <location>
        <begin position="223"/>
        <end position="266"/>
    </location>
</feature>
<feature type="compositionally biased region" description="Basic and acidic residues" evidence="3">
    <location>
        <begin position="49"/>
        <end position="61"/>
    </location>
</feature>
<gene>
    <name evidence="5" type="primary">NOP6</name>
    <name evidence="5" type="ORF">AWJ20_2631</name>
</gene>
<dbReference type="GO" id="GO:0005730">
    <property type="term" value="C:nucleolus"/>
    <property type="evidence" value="ECO:0007669"/>
    <property type="project" value="TreeGrafter"/>
</dbReference>
<dbReference type="KEGG" id="slb:AWJ20_2631"/>
<keyword evidence="6" id="KW-1185">Reference proteome</keyword>
<dbReference type="SMART" id="SM00360">
    <property type="entry name" value="RRM"/>
    <property type="match status" value="1"/>
</dbReference>
<feature type="domain" description="RRM" evidence="4">
    <location>
        <begin position="132"/>
        <end position="203"/>
    </location>
</feature>
<dbReference type="AlphaFoldDB" id="A0A167F9V2"/>
<reference evidence="5 6" key="1">
    <citation type="submission" date="2016-02" db="EMBL/GenBank/DDBJ databases">
        <title>Complete genome sequence and transcriptome regulation of the pentose utilising yeast Sugiyamaella lignohabitans.</title>
        <authorList>
            <person name="Bellasio M."/>
            <person name="Peymann A."/>
            <person name="Valli M."/>
            <person name="Sipitzky M."/>
            <person name="Graf A."/>
            <person name="Sauer M."/>
            <person name="Marx H."/>
            <person name="Mattanovich D."/>
        </authorList>
    </citation>
    <scope>NUCLEOTIDE SEQUENCE [LARGE SCALE GENOMIC DNA]</scope>
    <source>
        <strain evidence="5 6">CBS 10342</strain>
    </source>
</reference>
<feature type="compositionally biased region" description="Basic and acidic residues" evidence="3">
    <location>
        <begin position="21"/>
        <end position="38"/>
    </location>
</feature>
<dbReference type="InterPro" id="IPR000504">
    <property type="entry name" value="RRM_dom"/>
</dbReference>